<evidence type="ECO:0000313" key="3">
    <source>
        <dbReference type="Proteomes" id="UP001152797"/>
    </source>
</evidence>
<reference evidence="1" key="1">
    <citation type="submission" date="2022-10" db="EMBL/GenBank/DDBJ databases">
        <authorList>
            <person name="Chen Y."/>
            <person name="Dougan E. K."/>
            <person name="Chan C."/>
            <person name="Rhodes N."/>
            <person name="Thang M."/>
        </authorList>
    </citation>
    <scope>NUCLEOTIDE SEQUENCE</scope>
</reference>
<keyword evidence="3" id="KW-1185">Reference proteome</keyword>
<evidence type="ECO:0000313" key="2">
    <source>
        <dbReference type="EMBL" id="CAL1130049.1"/>
    </source>
</evidence>
<sequence length="331" mass="37711">MPRPFFPRLSCNSKVIENQNLGEYTSKVFEDLNVFQRAVQMLIVDRFDPESKLRPTLSLLPQDSLAEFWLSFLARMEADQVGHITAEKTSPSAIQFYGDLKEAINIERRLNGAENKSTKDLLSKMCAEYNKMVTVRAHRIDRITLDILASDFWVPDVSARMEAPQYQSKKVFQEILKTSATTCLLWAKRATQDFMRKAGKDATRKAKVGAQLDEAGHLQLHDICCCWCWLEPQLRAEFPSATVDLYADLFMKGLLDSDLGTIMKAAEDFDWHRIPFVLEVKGQTIQDFVSDAQDRSRNALAKSNQAALRAFLEQLKSDEALFEQESILTLS</sequence>
<dbReference type="EMBL" id="CAMXCT010000288">
    <property type="protein sequence ID" value="CAI3976674.1"/>
    <property type="molecule type" value="Genomic_DNA"/>
</dbReference>
<accession>A0A9P1BNP2</accession>
<dbReference type="Proteomes" id="UP001152797">
    <property type="component" value="Unassembled WGS sequence"/>
</dbReference>
<reference evidence="2" key="2">
    <citation type="submission" date="2024-04" db="EMBL/GenBank/DDBJ databases">
        <authorList>
            <person name="Chen Y."/>
            <person name="Shah S."/>
            <person name="Dougan E. K."/>
            <person name="Thang M."/>
            <person name="Chan C."/>
        </authorList>
    </citation>
    <scope>NUCLEOTIDE SEQUENCE [LARGE SCALE GENOMIC DNA]</scope>
</reference>
<dbReference type="EMBL" id="CAMXCT030000288">
    <property type="protein sequence ID" value="CAL4763986.1"/>
    <property type="molecule type" value="Genomic_DNA"/>
</dbReference>
<proteinExistence type="predicted"/>
<organism evidence="1">
    <name type="scientific">Cladocopium goreaui</name>
    <dbReference type="NCBI Taxonomy" id="2562237"/>
    <lineage>
        <taxon>Eukaryota</taxon>
        <taxon>Sar</taxon>
        <taxon>Alveolata</taxon>
        <taxon>Dinophyceae</taxon>
        <taxon>Suessiales</taxon>
        <taxon>Symbiodiniaceae</taxon>
        <taxon>Cladocopium</taxon>
    </lineage>
</organism>
<evidence type="ECO:0000313" key="1">
    <source>
        <dbReference type="EMBL" id="CAI3976674.1"/>
    </source>
</evidence>
<comment type="caution">
    <text evidence="1">The sequence shown here is derived from an EMBL/GenBank/DDBJ whole genome shotgun (WGS) entry which is preliminary data.</text>
</comment>
<gene>
    <name evidence="1" type="ORF">C1SCF055_LOCUS4876</name>
</gene>
<dbReference type="EMBL" id="CAMXCT020000288">
    <property type="protein sequence ID" value="CAL1130049.1"/>
    <property type="molecule type" value="Genomic_DNA"/>
</dbReference>
<name>A0A9P1BNP2_9DINO</name>
<protein>
    <submittedName>
        <fullName evidence="1">Uncharacterized protein</fullName>
    </submittedName>
</protein>
<dbReference type="AlphaFoldDB" id="A0A9P1BNP2"/>